<comment type="caution">
    <text evidence="1">The sequence shown here is derived from an EMBL/GenBank/DDBJ whole genome shotgun (WGS) entry which is preliminary data.</text>
</comment>
<dbReference type="SUPFAM" id="SSF52047">
    <property type="entry name" value="RNI-like"/>
    <property type="match status" value="1"/>
</dbReference>
<evidence type="ECO:0000313" key="1">
    <source>
        <dbReference type="EMBL" id="CAG8548764.1"/>
    </source>
</evidence>
<dbReference type="InterPro" id="IPR032675">
    <property type="entry name" value="LRR_dom_sf"/>
</dbReference>
<gene>
    <name evidence="1" type="ORF">DEBURN_LOCUS6993</name>
</gene>
<evidence type="ECO:0000313" key="2">
    <source>
        <dbReference type="Proteomes" id="UP000789706"/>
    </source>
</evidence>
<proteinExistence type="predicted"/>
<dbReference type="Proteomes" id="UP000789706">
    <property type="component" value="Unassembled WGS sequence"/>
</dbReference>
<dbReference type="EMBL" id="CAJVPK010000781">
    <property type="protein sequence ID" value="CAG8548764.1"/>
    <property type="molecule type" value="Genomic_DNA"/>
</dbReference>
<sequence length="505" mass="57702">MANKISIELLMMILNNVQSPRSTQDLFSSLLVNRIWCRVTIPILWELPFGQECTMDDTKLRKRALCIRTYISCMDTQARTLLTQNGYDLSSSPPQAAFDYPSFAHKFGTDNLIYFISVYSQQIIGSDQDNDNDDYNNKSRILFREICKLILNRCSFLDYFKLAGVSKIFFRNFSNYSDLIGLIPKLPDTPKVLKKLETFVLVKVNDDELIKPLYESLALICDDILNMDLQFISHQYPQLLPEFISAQKRLENLSIAHSELPIPMFCAIISQKETLESLRLKSVNFHQLEGESSPTGEFVSLQKLYIANCTGLDNSNCLSLASSFTQLSNFHCYHSLYNSISYPQEFIIKILETANANLKHIFLNLYLPIPSDIFTAILNSCTMVTKLTLHDISIEQVIAIFNNNFNELTRFSFDYNGLDANKLLCQMAESVPVSLETLVIRMGIFNADSLRKFFEGWCCEGGAGNKKIIVKRTEQARLFKLSDEHLEVIEEYGIPNQLLQTHNSS</sequence>
<name>A0A9N9B0G5_9GLOM</name>
<dbReference type="AlphaFoldDB" id="A0A9N9B0G5"/>
<keyword evidence="2" id="KW-1185">Reference proteome</keyword>
<dbReference type="OrthoDB" id="2631350at2759"/>
<accession>A0A9N9B0G5</accession>
<dbReference type="Gene3D" id="3.80.10.10">
    <property type="entry name" value="Ribonuclease Inhibitor"/>
    <property type="match status" value="1"/>
</dbReference>
<reference evidence="1" key="1">
    <citation type="submission" date="2021-06" db="EMBL/GenBank/DDBJ databases">
        <authorList>
            <person name="Kallberg Y."/>
            <person name="Tangrot J."/>
            <person name="Rosling A."/>
        </authorList>
    </citation>
    <scope>NUCLEOTIDE SEQUENCE</scope>
    <source>
        <strain evidence="1">AZ414A</strain>
    </source>
</reference>
<organism evidence="1 2">
    <name type="scientific">Diversispora eburnea</name>
    <dbReference type="NCBI Taxonomy" id="1213867"/>
    <lineage>
        <taxon>Eukaryota</taxon>
        <taxon>Fungi</taxon>
        <taxon>Fungi incertae sedis</taxon>
        <taxon>Mucoromycota</taxon>
        <taxon>Glomeromycotina</taxon>
        <taxon>Glomeromycetes</taxon>
        <taxon>Diversisporales</taxon>
        <taxon>Diversisporaceae</taxon>
        <taxon>Diversispora</taxon>
    </lineage>
</organism>
<protein>
    <submittedName>
        <fullName evidence="1">9786_t:CDS:1</fullName>
    </submittedName>
</protein>